<name>A0A5E6MJP6_9BACT</name>
<feature type="region of interest" description="Disordered" evidence="2">
    <location>
        <begin position="513"/>
        <end position="533"/>
    </location>
</feature>
<dbReference type="AlphaFoldDB" id="A0A5E6MJP6"/>
<dbReference type="EMBL" id="CABFUZ020000227">
    <property type="protein sequence ID" value="VVM08185.1"/>
    <property type="molecule type" value="Genomic_DNA"/>
</dbReference>
<dbReference type="RefSeq" id="WP_142525910.1">
    <property type="nucleotide sequence ID" value="NZ_CABFUZ020000227.1"/>
</dbReference>
<accession>A0A5E6MJP6</accession>
<evidence type="ECO:0000256" key="2">
    <source>
        <dbReference type="SAM" id="MobiDB-lite"/>
    </source>
</evidence>
<dbReference type="OrthoDB" id="179799at2"/>
<evidence type="ECO:0000313" key="3">
    <source>
        <dbReference type="EMBL" id="VVM08185.1"/>
    </source>
</evidence>
<feature type="coiled-coil region" evidence="1">
    <location>
        <begin position="86"/>
        <end position="133"/>
    </location>
</feature>
<dbReference type="Proteomes" id="UP000381693">
    <property type="component" value="Unassembled WGS sequence"/>
</dbReference>
<gene>
    <name evidence="3" type="ORF">MAMC_02006</name>
</gene>
<proteinExistence type="predicted"/>
<protein>
    <submittedName>
        <fullName evidence="3">Uncharacterized protein</fullName>
    </submittedName>
</protein>
<evidence type="ECO:0000313" key="4">
    <source>
        <dbReference type="Proteomes" id="UP000381693"/>
    </source>
</evidence>
<sequence length="533" mass="59170">MSRPVFTYQARLALDKAGCDALDAYARIHGRMERSLFAALRSGGDANKIKRDFLLRFGVSARQCNSARVELQGKIASIRERQPELLAECKERIRKAARVIAKFEAKAPGSNKLHQKKRRLRNLEERRAGLLRLCFGGRKLFRAQFDLEANGYADHKAWREAWRRARDNQFFVLGSRDETAGNQTCQAIPRDDGTFDLKLRLPHTLADQGKHLTIAGVRFAYGGDAIRAALGSGRRILSTTASGRSVVKRTGAAVSYRFLRDEKGWRVFASVEAQPVELTTTRSSGAIGLDINPDHLALSETDRFGNQVDVWRTDLPLYGKSAEQAKALIGDACVELVRIARERGKPIVLERLDLRQKKADLETADPRRARLLSSFAYRKTAAFLNAAAFRHGVEIIEVEPVYTSVIGAVNFARRQGISVHQGAAYAVARRGLGLSERPAVREAVVPTRNGGHVTFALPVRNRAKHVWSFWAGVRTRLKAAHAAHARSGGLRKPPAPLLPETRALGATWTLPAQSRHANRRQHCSAGVVEDLPR</sequence>
<evidence type="ECO:0000256" key="1">
    <source>
        <dbReference type="SAM" id="Coils"/>
    </source>
</evidence>
<keyword evidence="4" id="KW-1185">Reference proteome</keyword>
<keyword evidence="1" id="KW-0175">Coiled coil</keyword>
<reference evidence="3" key="1">
    <citation type="submission" date="2019-09" db="EMBL/GenBank/DDBJ databases">
        <authorList>
            <person name="Cremers G."/>
        </authorList>
    </citation>
    <scope>NUCLEOTIDE SEQUENCE [LARGE SCALE GENOMIC DNA]</scope>
    <source>
        <strain evidence="3">3B</strain>
    </source>
</reference>
<organism evidence="3 4">
    <name type="scientific">Methylacidimicrobium cyclopophantes</name>
    <dbReference type="NCBI Taxonomy" id="1041766"/>
    <lineage>
        <taxon>Bacteria</taxon>
        <taxon>Pseudomonadati</taxon>
        <taxon>Verrucomicrobiota</taxon>
        <taxon>Methylacidimicrobium</taxon>
    </lineage>
</organism>
<comment type="caution">
    <text evidence="3">The sequence shown here is derived from an EMBL/GenBank/DDBJ whole genome shotgun (WGS) entry which is preliminary data.</text>
</comment>